<evidence type="ECO:0000313" key="3">
    <source>
        <dbReference type="Proteomes" id="UP000838308"/>
    </source>
</evidence>
<dbReference type="RefSeq" id="WP_248735601.1">
    <property type="nucleotide sequence ID" value="NZ_CALBWS010000015.1"/>
</dbReference>
<proteinExistence type="predicted"/>
<keyword evidence="1" id="KW-0175">Coiled coil</keyword>
<dbReference type="EMBL" id="CALBWS010000015">
    <property type="protein sequence ID" value="CAH2715318.1"/>
    <property type="molecule type" value="Genomic_DNA"/>
</dbReference>
<reference evidence="2" key="1">
    <citation type="submission" date="2022-04" db="EMBL/GenBank/DDBJ databases">
        <authorList>
            <person name="Criscuolo A."/>
        </authorList>
    </citation>
    <scope>NUCLEOTIDE SEQUENCE</scope>
    <source>
        <strain evidence="2">CIP111895</strain>
    </source>
</reference>
<organism evidence="2 3">
    <name type="scientific">Neobacillus rhizosphaerae</name>
    <dbReference type="NCBI Taxonomy" id="2880965"/>
    <lineage>
        <taxon>Bacteria</taxon>
        <taxon>Bacillati</taxon>
        <taxon>Bacillota</taxon>
        <taxon>Bacilli</taxon>
        <taxon>Bacillales</taxon>
        <taxon>Bacillaceae</taxon>
        <taxon>Neobacillus</taxon>
    </lineage>
</organism>
<gene>
    <name evidence="2" type="ORF">BACCIP111895_02502</name>
</gene>
<feature type="coiled-coil region" evidence="1">
    <location>
        <begin position="428"/>
        <end position="462"/>
    </location>
</feature>
<comment type="caution">
    <text evidence="2">The sequence shown here is derived from an EMBL/GenBank/DDBJ whole genome shotgun (WGS) entry which is preliminary data.</text>
</comment>
<evidence type="ECO:0000256" key="1">
    <source>
        <dbReference type="SAM" id="Coils"/>
    </source>
</evidence>
<evidence type="ECO:0000313" key="2">
    <source>
        <dbReference type="EMBL" id="CAH2715318.1"/>
    </source>
</evidence>
<name>A0ABN8KSI8_9BACI</name>
<sequence>MILYHVATTYQLLHCIINKELFHKEQACYIIFPDFINEKYPLYKQMEGPFFEKLFVFNSNEFINDTKNNLINNMNELVGKYLNENNIDLQTFSEIIVGSPNGYFGNYLEENGVHFTFSEETSELISRSDSSFIDKILVFFGINQKIQMDENSTILLTQHFSNLGIMSFEDHKKIYQLVVDYFVPETRLVIKPHLDDLMFYEGLFPQATVLKKNFPTELIPFVFTEKPQTVMTITSTSITNLMGYFENCIKFSPDFEKYFNNTHQYYCAVKIISELIEDYQIYEMNSDKLLLENLLNISGNHFGKSIVSVNNLSQIPDKSIVIMDDFNHDPLPETKEIGNFLNSVNRDSIIIFINSNKEFLFYDYPNKELLERIVPVEILHNSTVDETDQYSTTFFVYSKRKDIRNMINEQTFEKTLNSSQEMIKVEAMSEEQLRIKILEGILEATEKRLEHYIKLESELREKLNSSTNVSPK</sequence>
<dbReference type="Proteomes" id="UP000838308">
    <property type="component" value="Unassembled WGS sequence"/>
</dbReference>
<protein>
    <submittedName>
        <fullName evidence="2">Uncharacterized protein</fullName>
    </submittedName>
</protein>
<accession>A0ABN8KSI8</accession>
<keyword evidence="3" id="KW-1185">Reference proteome</keyword>